<sequence length="363" mass="40987">MNHFIHTISKILKTLPPIVTLITLPQITLAEAVTWPQLNKNSSHEICAHAFEIATQKYNSNSFYLHNSLTIPASIKSNLALGPMGLDLSGGDALIADTSIFQKIPKSNEDGNFTRSIYWQTETTHGLRYVINEDAFGWRGDQYTLFAIPENISPTSFLDGYSRSPAERKFTPLAEEQWTPPLMIQAEDNKEVWALDVGNPYVFLGAWSVLSVAQDGAKERCSIHFKSEKKTISDLLPFAVKNLVNYLDETLGDGDNEGTLQSTARLRGKITHVLANMIQRPWALINTEPYNTREQVDTALKNWAKRGKSYQRLYNKIYTQYPKAQAALAEYYQVQFNKAPDEATTMARQALDTAFRSHFIFAQ</sequence>
<accession>A0ABW5BI12</accession>
<evidence type="ECO:0000313" key="1">
    <source>
        <dbReference type="EMBL" id="MFD2205772.1"/>
    </source>
</evidence>
<comment type="caution">
    <text evidence="1">The sequence shown here is derived from an EMBL/GenBank/DDBJ whole genome shotgun (WGS) entry which is preliminary data.</text>
</comment>
<gene>
    <name evidence="1" type="ORF">ACFSKO_09125</name>
</gene>
<reference evidence="2" key="1">
    <citation type="journal article" date="2019" name="Int. J. Syst. Evol. Microbiol.">
        <title>The Global Catalogue of Microorganisms (GCM) 10K type strain sequencing project: providing services to taxonomists for standard genome sequencing and annotation.</title>
        <authorList>
            <consortium name="The Broad Institute Genomics Platform"/>
            <consortium name="The Broad Institute Genome Sequencing Center for Infectious Disease"/>
            <person name="Wu L."/>
            <person name="Ma J."/>
        </authorList>
    </citation>
    <scope>NUCLEOTIDE SEQUENCE [LARGE SCALE GENOMIC DNA]</scope>
    <source>
        <strain evidence="2">CGMCC 4.7192</strain>
    </source>
</reference>
<dbReference type="RefSeq" id="WP_380250705.1">
    <property type="nucleotide sequence ID" value="NZ_JBHUII010000004.1"/>
</dbReference>
<keyword evidence="2" id="KW-1185">Reference proteome</keyword>
<evidence type="ECO:0000313" key="2">
    <source>
        <dbReference type="Proteomes" id="UP001597294"/>
    </source>
</evidence>
<dbReference type="Proteomes" id="UP001597294">
    <property type="component" value="Unassembled WGS sequence"/>
</dbReference>
<dbReference type="EMBL" id="JBHUII010000004">
    <property type="protein sequence ID" value="MFD2205772.1"/>
    <property type="molecule type" value="Genomic_DNA"/>
</dbReference>
<protein>
    <submittedName>
        <fullName evidence="1">Uncharacterized protein</fullName>
    </submittedName>
</protein>
<organism evidence="1 2">
    <name type="scientific">Kiloniella antarctica</name>
    <dbReference type="NCBI Taxonomy" id="1550907"/>
    <lineage>
        <taxon>Bacteria</taxon>
        <taxon>Pseudomonadati</taxon>
        <taxon>Pseudomonadota</taxon>
        <taxon>Alphaproteobacteria</taxon>
        <taxon>Rhodospirillales</taxon>
        <taxon>Kiloniellaceae</taxon>
        <taxon>Kiloniella</taxon>
    </lineage>
</organism>
<proteinExistence type="predicted"/>
<name>A0ABW5BI12_9PROT</name>